<evidence type="ECO:0000256" key="13">
    <source>
        <dbReference type="ARBA" id="ARBA00022516"/>
    </source>
</evidence>
<keyword evidence="21 34" id="KW-1133">Transmembrane helix</keyword>
<sequence length="1415" mass="155330">MTILDLPAKEASVRPVTLGILSWVFWSNLTILFNKWVIESTEFRYPIILTTWHLVFATLATQLLARTTAMLDGRKKIRMDGRTYVRMIIPIGILYSGSLVCSNIVYLYLNVSFIQMLKACGPIVTLLTSWAWHVKTPSLESFLNILLIAFSVALAVAGEVQFSWLGVTYQLASLVFDANRLVMIQILLSDEGQKMDPLVTLYYSAPVCAFTNFMIAFYTELRGFSWSVVGETGIGVLVANATVGFMLNVSIFVLIGKTSGLTMTLVSVPKNILLIVCSVVIWGTQITPLQMVGDYMLGLISAKQKSRIIVTSFPSSSLITKLTMDQLNDIGGRLALITGASGGIGAACARQLAAKDVHLALTYSSNPTSITTLQQELQTQHPTLLITIHQVDVSSPSQITTLFTEIQAQHSNRTPDILISNAGYGKRVPQVWDITTEEFDYTLTVNLRASFLLVKGVVEHMKAQRWGRIIFMSSIAGYGGGINGCHYAASKAGLTGMMKNLATRLAEYNISVNDVAPAMIGDTGMIPNAEAIPEVASTIPLGRLGLPEEVANVVTMLVQNREVGWITIERKTGKHMREQQPLWKKLKLLLLFNPLTEWLDTTHLMRLYLHHAAIEEGKEEASPASRNRIKAFVDFYRINMNDFTPSDITAYATFEDFFVRAHKPGSRPIYRKDDPTAAVIVADSRVVAYEAVAESKKIWIKGNDFSITNLVMDKQLGPKFADGPVASFRLSPQDYHRYHSPVSGTIKQFRSMPGDYYEVDPIALQSQVDILTRNARDYVVIETKEFGDVLFVAIGASQVGTVRIHPQYQQPGNQIQKGDELGIFQFGGSSIIVAFQKGRIQFDEDILKASLISAYQPVYLGSRQSSPFLPPQIPLGDSPPLSDTHEFTLRHIFHRGTYQDPDLHRRLDITPDTRLRAVSDAGIESDVVTPNTPLVASSQPLTIERLADRRLSVIEEHLVTARSSGSAVALSPSDWVMDTLPGPNVTEKKTVVALAMMTANDYIEVPGTGDWQDIHGRFNHSGSFGWQGDGLRGHVYADKTNSTVVISLKGTSPALFDGEGTTTNDKINDNLFFSCCCGQGGSYLWRQVCDCQTTLYNANLTCIVEAMLDENRYYRASLDLYSNITEMYPNANVWLTGHSLGGAVSSLLGLTFGVPVVTFEAVPEALPAARLGLPSPPGHDSRYPQSRRNTGSYHFGHTADPVYMGTCNGVSSVCTWGGYAMESACHTGQMCVYDTVEDKGWRVGLSKHRINYVIANVLAGYDDVPPCAPEEECYDCELWKFFRSNGSEITTTTSATSTSTSTTTSRTSTCKTPGWWGCLDQTTTTETTSTSTSTSTCKTPGWFGCKDPTTTSDITSAPTITTTEPPMTSTTTCKTPGWFGCKDETTTQVIAPAATLTITEPPVTSTTTGKHLGRF</sequence>
<dbReference type="GO" id="GO:0004609">
    <property type="term" value="F:phosphatidylserine decarboxylase activity"/>
    <property type="evidence" value="ECO:0007669"/>
    <property type="project" value="UniProtKB-EC"/>
</dbReference>
<dbReference type="Gene3D" id="3.40.50.1820">
    <property type="entry name" value="alpha/beta hydrolase"/>
    <property type="match status" value="1"/>
</dbReference>
<evidence type="ECO:0000256" key="23">
    <source>
        <dbReference type="ARBA" id="ARBA00023006"/>
    </source>
</evidence>
<keyword evidence="14 34" id="KW-0812">Transmembrane</keyword>
<dbReference type="GO" id="GO:0044550">
    <property type="term" value="P:secondary metabolite biosynthetic process"/>
    <property type="evidence" value="ECO:0007669"/>
    <property type="project" value="UniProtKB-ARBA"/>
</dbReference>
<keyword evidence="24" id="KW-0443">Lipid metabolism</keyword>
<accession>A0A401L269</accession>
<dbReference type="InterPro" id="IPR004853">
    <property type="entry name" value="Sugar_P_trans_dom"/>
</dbReference>
<evidence type="ECO:0000256" key="15">
    <source>
        <dbReference type="ARBA" id="ARBA00022753"/>
    </source>
</evidence>
<evidence type="ECO:0000256" key="9">
    <source>
        <dbReference type="ARBA" id="ARBA00012243"/>
    </source>
</evidence>
<evidence type="ECO:0000256" key="4">
    <source>
        <dbReference type="ARBA" id="ARBA00004343"/>
    </source>
</evidence>
<dbReference type="PRINTS" id="PR00081">
    <property type="entry name" value="GDHRDH"/>
</dbReference>
<evidence type="ECO:0000256" key="29">
    <source>
        <dbReference type="ARBA" id="ARBA00023264"/>
    </source>
</evidence>
<keyword evidence="27" id="KW-0594">Phospholipid biosynthesis</keyword>
<dbReference type="InterPro" id="IPR002921">
    <property type="entry name" value="Fungal_lipase-type"/>
</dbReference>
<keyword evidence="20" id="KW-0735">Signal-anchor</keyword>
<comment type="pathway">
    <text evidence="5">Lipid metabolism.</text>
</comment>
<feature type="transmembrane region" description="Helical" evidence="34">
    <location>
        <begin position="12"/>
        <end position="33"/>
    </location>
</feature>
<dbReference type="CDD" id="cd05233">
    <property type="entry name" value="SDR_c"/>
    <property type="match status" value="1"/>
</dbReference>
<keyword evidence="23" id="KW-0072">Autophagy</keyword>
<evidence type="ECO:0000256" key="24">
    <source>
        <dbReference type="ARBA" id="ARBA00023098"/>
    </source>
</evidence>
<dbReference type="PANTHER" id="PTHR47175">
    <property type="entry name" value="LIPASE ATG15-RELATED"/>
    <property type="match status" value="1"/>
</dbReference>
<keyword evidence="22" id="KW-0560">Oxidoreductase</keyword>
<keyword evidence="16" id="KW-0210">Decarboxylase</keyword>
<dbReference type="CDD" id="cd00519">
    <property type="entry name" value="Lipase_3"/>
    <property type="match status" value="1"/>
</dbReference>
<name>A0A401L269_ASPAW</name>
<dbReference type="GO" id="GO:0006646">
    <property type="term" value="P:phosphatidylethanolamine biosynthetic process"/>
    <property type="evidence" value="ECO:0007669"/>
    <property type="project" value="UniProtKB-UniPathway"/>
</dbReference>
<evidence type="ECO:0000256" key="16">
    <source>
        <dbReference type="ARBA" id="ARBA00022793"/>
    </source>
</evidence>
<evidence type="ECO:0000256" key="33">
    <source>
        <dbReference type="ARBA" id="ARBA00029828"/>
    </source>
</evidence>
<dbReference type="InterPro" id="IPR029058">
    <property type="entry name" value="AB_hydrolase_fold"/>
</dbReference>
<comment type="catalytic activity">
    <reaction evidence="1">
        <text>a triacylglycerol + H2O = a diacylglycerol + a fatty acid + H(+)</text>
        <dbReference type="Rhea" id="RHEA:12044"/>
        <dbReference type="ChEBI" id="CHEBI:15377"/>
        <dbReference type="ChEBI" id="CHEBI:15378"/>
        <dbReference type="ChEBI" id="CHEBI:17855"/>
        <dbReference type="ChEBI" id="CHEBI:18035"/>
        <dbReference type="ChEBI" id="CHEBI:28868"/>
        <dbReference type="EC" id="3.1.1.3"/>
    </reaction>
</comment>
<dbReference type="GO" id="GO:0016491">
    <property type="term" value="F:oxidoreductase activity"/>
    <property type="evidence" value="ECO:0007669"/>
    <property type="project" value="UniProtKB-KW"/>
</dbReference>
<dbReference type="Pfam" id="PF00106">
    <property type="entry name" value="adh_short"/>
    <property type="match status" value="1"/>
</dbReference>
<evidence type="ECO:0000256" key="6">
    <source>
        <dbReference type="ARBA" id="ARBA00006484"/>
    </source>
</evidence>
<gene>
    <name evidence="37" type="ORF">AAWM_08487</name>
</gene>
<feature type="transmembrane region" description="Helical" evidence="34">
    <location>
        <begin position="84"/>
        <end position="109"/>
    </location>
</feature>
<evidence type="ECO:0000256" key="19">
    <source>
        <dbReference type="ARBA" id="ARBA00022963"/>
    </source>
</evidence>
<dbReference type="SUPFAM" id="SSF53474">
    <property type="entry name" value="alpha/beta-Hydrolases"/>
    <property type="match status" value="1"/>
</dbReference>
<evidence type="ECO:0000256" key="8">
    <source>
        <dbReference type="ARBA" id="ARBA00011137"/>
    </source>
</evidence>
<evidence type="ECO:0000256" key="3">
    <source>
        <dbReference type="ARBA" id="ARBA00004270"/>
    </source>
</evidence>
<feature type="transmembrane region" description="Helical" evidence="34">
    <location>
        <begin position="234"/>
        <end position="255"/>
    </location>
</feature>
<feature type="transmembrane region" description="Helical" evidence="34">
    <location>
        <begin position="168"/>
        <end position="188"/>
    </location>
</feature>
<evidence type="ECO:0000256" key="28">
    <source>
        <dbReference type="ARBA" id="ARBA00023239"/>
    </source>
</evidence>
<comment type="function">
    <text evidence="32">Lipase which is essential for lysis of subvacuolar cytoplasm to vacuole targeted bodies and intravacuolar autophagic bodies. Involved in the lysis of intravacuolar multivesicular body (MVB) vesicles. The intravacuolar membrane disintegration by ATG15 is critical to life span extension.</text>
</comment>
<dbReference type="InterPro" id="IPR003817">
    <property type="entry name" value="PS_Dcarbxylase"/>
</dbReference>
<comment type="pathway">
    <text evidence="31">Phospholipid metabolism; phosphatidylethanolamine biosynthesis.</text>
</comment>
<keyword evidence="17" id="KW-0378">Hydrolase</keyword>
<dbReference type="PROSITE" id="PS00061">
    <property type="entry name" value="ADH_SHORT"/>
    <property type="match status" value="1"/>
</dbReference>
<evidence type="ECO:0000256" key="1">
    <source>
        <dbReference type="ARBA" id="ARBA00001024"/>
    </source>
</evidence>
<evidence type="ECO:0000256" key="10">
    <source>
        <dbReference type="ARBA" id="ARBA00013279"/>
    </source>
</evidence>
<dbReference type="InterPro" id="IPR036291">
    <property type="entry name" value="NAD(P)-bd_dom_sf"/>
</dbReference>
<reference evidence="37 38" key="1">
    <citation type="submission" date="2016-09" db="EMBL/GenBank/DDBJ databases">
        <title>Aspergillus awamori IFM 58123T.</title>
        <authorList>
            <person name="Kusuya Y."/>
            <person name="Shimizu M."/>
            <person name="Takahashi H."/>
            <person name="Yaguchi T."/>
        </authorList>
    </citation>
    <scope>NUCLEOTIDE SEQUENCE [LARGE SCALE GENOMIC DNA]</scope>
    <source>
        <strain evidence="37 38">IFM 58123</strain>
    </source>
</reference>
<dbReference type="InterPro" id="IPR033177">
    <property type="entry name" value="PSD-B"/>
</dbReference>
<keyword evidence="28" id="KW-0456">Lyase</keyword>
<comment type="similarity">
    <text evidence="7">Belongs to the AB hydrolase superfamily. Lipase family.</text>
</comment>
<comment type="similarity">
    <text evidence="6">Belongs to the short-chain dehydrogenases/reductases (SDR) family.</text>
</comment>
<evidence type="ECO:0000256" key="32">
    <source>
        <dbReference type="ARBA" id="ARBA00024663"/>
    </source>
</evidence>
<evidence type="ECO:0000256" key="18">
    <source>
        <dbReference type="ARBA" id="ARBA00022857"/>
    </source>
</evidence>
<proteinExistence type="inferred from homology"/>
<dbReference type="Proteomes" id="UP000286921">
    <property type="component" value="Unassembled WGS sequence"/>
</dbReference>
<evidence type="ECO:0000256" key="31">
    <source>
        <dbReference type="ARBA" id="ARBA00024326"/>
    </source>
</evidence>
<feature type="transmembrane region" description="Helical" evidence="34">
    <location>
        <begin position="115"/>
        <end position="134"/>
    </location>
</feature>
<dbReference type="FunFam" id="3.40.50.720:FF:000173">
    <property type="entry name" value="3-oxoacyl-[acyl-carrier protein] reductase"/>
    <property type="match status" value="1"/>
</dbReference>
<evidence type="ECO:0000259" key="36">
    <source>
        <dbReference type="Pfam" id="PF03151"/>
    </source>
</evidence>
<evidence type="ECO:0000256" key="27">
    <source>
        <dbReference type="ARBA" id="ARBA00023209"/>
    </source>
</evidence>
<feature type="transmembrane region" description="Helical" evidence="34">
    <location>
        <begin position="200"/>
        <end position="219"/>
    </location>
</feature>
<dbReference type="PRINTS" id="PR00080">
    <property type="entry name" value="SDRFAMILY"/>
</dbReference>
<evidence type="ECO:0000313" key="38">
    <source>
        <dbReference type="Proteomes" id="UP000286921"/>
    </source>
</evidence>
<dbReference type="STRING" id="105351.A0A401L269"/>
<evidence type="ECO:0000256" key="12">
    <source>
        <dbReference type="ARBA" id="ARBA00019241"/>
    </source>
</evidence>
<dbReference type="GO" id="GO:0006660">
    <property type="term" value="P:phosphatidylserine catabolic process"/>
    <property type="evidence" value="ECO:0007669"/>
    <property type="project" value="TreeGrafter"/>
</dbReference>
<feature type="transmembrane region" description="Helical" evidence="34">
    <location>
        <begin position="141"/>
        <end position="162"/>
    </location>
</feature>
<evidence type="ECO:0000313" key="37">
    <source>
        <dbReference type="EMBL" id="GCB25602.1"/>
    </source>
</evidence>
<evidence type="ECO:0000259" key="35">
    <source>
        <dbReference type="Pfam" id="PF01764"/>
    </source>
</evidence>
<comment type="subunit">
    <text evidence="8">Binds to both phosphatidylinositol (PI) and phosphatidylinositol 3,5-bisphosphate (PIP2).</text>
</comment>
<evidence type="ECO:0000256" key="11">
    <source>
        <dbReference type="ARBA" id="ARBA00018542"/>
    </source>
</evidence>
<feature type="domain" description="Fungal lipase-type" evidence="35">
    <location>
        <begin position="1122"/>
        <end position="1150"/>
    </location>
</feature>
<dbReference type="Gene3D" id="3.40.50.720">
    <property type="entry name" value="NAD(P)-binding Rossmann-like Domain"/>
    <property type="match status" value="1"/>
</dbReference>
<feature type="transmembrane region" description="Helical" evidence="34">
    <location>
        <begin position="45"/>
        <end position="64"/>
    </location>
</feature>
<dbReference type="InterPro" id="IPR050805">
    <property type="entry name" value="ATG15_Lipase"/>
</dbReference>
<keyword evidence="38" id="KW-1185">Reference proteome</keyword>
<evidence type="ECO:0000256" key="14">
    <source>
        <dbReference type="ARBA" id="ARBA00022692"/>
    </source>
</evidence>
<evidence type="ECO:0000256" key="22">
    <source>
        <dbReference type="ARBA" id="ARBA00023002"/>
    </source>
</evidence>
<protein>
    <recommendedName>
        <fullName evidence="11">Putative lipase ATG15</fullName>
        <ecNumber evidence="10">3.1.1.3</ecNumber>
        <ecNumber evidence="9">4.1.1.65</ecNumber>
    </recommendedName>
    <alternativeName>
        <fullName evidence="33">Autophagy-related protein 15</fullName>
    </alternativeName>
    <alternativeName>
        <fullName evidence="12">Putative lipase atg15</fullName>
    </alternativeName>
</protein>
<feature type="transmembrane region" description="Helical" evidence="34">
    <location>
        <begin position="262"/>
        <end position="282"/>
    </location>
</feature>
<dbReference type="Pfam" id="PF01764">
    <property type="entry name" value="Lipase_3"/>
    <property type="match status" value="1"/>
</dbReference>
<dbReference type="Pfam" id="PF02666">
    <property type="entry name" value="PS_Dcarbxylase"/>
    <property type="match status" value="1"/>
</dbReference>
<dbReference type="FunFam" id="3.40.50.1820:FF:000129">
    <property type="entry name" value="Autophagy related lipase Atg15, putative"/>
    <property type="match status" value="1"/>
</dbReference>
<dbReference type="EMBL" id="BDHI01000022">
    <property type="protein sequence ID" value="GCB25602.1"/>
    <property type="molecule type" value="Genomic_DNA"/>
</dbReference>
<dbReference type="PANTHER" id="PTHR47175:SF2">
    <property type="entry name" value="LIPASE ATG15-RELATED"/>
    <property type="match status" value="1"/>
</dbReference>
<keyword evidence="19" id="KW-0442">Lipid degradation</keyword>
<keyword evidence="13" id="KW-0444">Lipid biosynthesis</keyword>
<dbReference type="GO" id="GO:0034727">
    <property type="term" value="P:piecemeal microautophagy of the nucleus"/>
    <property type="evidence" value="ECO:0007669"/>
    <property type="project" value="TreeGrafter"/>
</dbReference>
<evidence type="ECO:0000256" key="7">
    <source>
        <dbReference type="ARBA" id="ARBA00010701"/>
    </source>
</evidence>
<dbReference type="EC" id="3.1.1.3" evidence="10"/>
<dbReference type="InterPro" id="IPR020904">
    <property type="entry name" value="Sc_DH/Rdtase_CS"/>
</dbReference>
<keyword evidence="18" id="KW-0521">NADP</keyword>
<dbReference type="GO" id="GO:0004806">
    <property type="term" value="F:triacylglycerol lipase activity"/>
    <property type="evidence" value="ECO:0007669"/>
    <property type="project" value="UniProtKB-EC"/>
</dbReference>
<feature type="domain" description="Sugar phosphate transporter" evidence="36">
    <location>
        <begin position="20"/>
        <end position="294"/>
    </location>
</feature>
<evidence type="ECO:0000256" key="30">
    <source>
        <dbReference type="ARBA" id="ARBA00023317"/>
    </source>
</evidence>
<keyword evidence="29" id="KW-1208">Phospholipid metabolism</keyword>
<dbReference type="GO" id="GO:0034496">
    <property type="term" value="P:multivesicular body membrane disassembly"/>
    <property type="evidence" value="ECO:0007669"/>
    <property type="project" value="TreeGrafter"/>
</dbReference>
<dbReference type="NCBIfam" id="TIGR00163">
    <property type="entry name" value="PS_decarb"/>
    <property type="match status" value="1"/>
</dbReference>
<evidence type="ECO:0000256" key="20">
    <source>
        <dbReference type="ARBA" id="ARBA00022968"/>
    </source>
</evidence>
<dbReference type="UniPathway" id="UPA00558"/>
<evidence type="ECO:0000256" key="26">
    <source>
        <dbReference type="ARBA" id="ARBA00023180"/>
    </source>
</evidence>
<evidence type="ECO:0000256" key="34">
    <source>
        <dbReference type="SAM" id="Phobius"/>
    </source>
</evidence>
<evidence type="ECO:0000256" key="21">
    <source>
        <dbReference type="ARBA" id="ARBA00022989"/>
    </source>
</evidence>
<evidence type="ECO:0000256" key="25">
    <source>
        <dbReference type="ARBA" id="ARBA00023136"/>
    </source>
</evidence>
<keyword evidence="30" id="KW-0670">Pyruvate</keyword>
<keyword evidence="26" id="KW-0325">Glycoprotein</keyword>
<evidence type="ECO:0000256" key="2">
    <source>
        <dbReference type="ARBA" id="ARBA00001928"/>
    </source>
</evidence>
<dbReference type="InterPro" id="IPR002347">
    <property type="entry name" value="SDR_fam"/>
</dbReference>
<dbReference type="Pfam" id="PF03151">
    <property type="entry name" value="TPT"/>
    <property type="match status" value="1"/>
</dbReference>
<evidence type="ECO:0000256" key="17">
    <source>
        <dbReference type="ARBA" id="ARBA00022801"/>
    </source>
</evidence>
<evidence type="ECO:0000256" key="5">
    <source>
        <dbReference type="ARBA" id="ARBA00005189"/>
    </source>
</evidence>
<comment type="subcellular location">
    <subcellularLocation>
        <location evidence="4">Endosome</location>
        <location evidence="4">Multivesicular body membrane</location>
        <topology evidence="4">Single-pass type II membrane protein</topology>
    </subcellularLocation>
    <subcellularLocation>
        <location evidence="3">Prevacuolar compartment membrane</location>
        <topology evidence="3">Single-pass type II membrane protein</topology>
    </subcellularLocation>
</comment>
<dbReference type="GO" id="GO:0032585">
    <property type="term" value="C:multivesicular body membrane"/>
    <property type="evidence" value="ECO:0007669"/>
    <property type="project" value="UniProtKB-SubCell"/>
</dbReference>
<organism evidence="37 38">
    <name type="scientific">Aspergillus awamori</name>
    <name type="common">Black koji mold</name>
    <dbReference type="NCBI Taxonomy" id="105351"/>
    <lineage>
        <taxon>Eukaryota</taxon>
        <taxon>Fungi</taxon>
        <taxon>Dikarya</taxon>
        <taxon>Ascomycota</taxon>
        <taxon>Pezizomycotina</taxon>
        <taxon>Eurotiomycetes</taxon>
        <taxon>Eurotiomycetidae</taxon>
        <taxon>Eurotiales</taxon>
        <taxon>Aspergillaceae</taxon>
        <taxon>Aspergillus</taxon>
    </lineage>
</organism>
<keyword evidence="25 34" id="KW-0472">Membrane</keyword>
<comment type="caution">
    <text evidence="37">The sequence shown here is derived from an EMBL/GenBank/DDBJ whole genome shotgun (WGS) entry which is preliminary data.</text>
</comment>
<comment type="cofactor">
    <cofactor evidence="2">
        <name>pyruvate</name>
        <dbReference type="ChEBI" id="CHEBI:15361"/>
    </cofactor>
</comment>
<dbReference type="GO" id="GO:0005775">
    <property type="term" value="C:vacuolar lumen"/>
    <property type="evidence" value="ECO:0007669"/>
    <property type="project" value="TreeGrafter"/>
</dbReference>
<dbReference type="SUPFAM" id="SSF51735">
    <property type="entry name" value="NAD(P)-binding Rossmann-fold domains"/>
    <property type="match status" value="1"/>
</dbReference>
<dbReference type="EC" id="4.1.1.65" evidence="9"/>
<dbReference type="GO" id="GO:0004620">
    <property type="term" value="F:phospholipase activity"/>
    <property type="evidence" value="ECO:0007669"/>
    <property type="project" value="TreeGrafter"/>
</dbReference>
<keyword evidence="15" id="KW-0967">Endosome</keyword>
<dbReference type="GO" id="GO:0046461">
    <property type="term" value="P:neutral lipid catabolic process"/>
    <property type="evidence" value="ECO:0007669"/>
    <property type="project" value="TreeGrafter"/>
</dbReference>